<gene>
    <name evidence="2" type="ORF">SAMN05216324_1271</name>
</gene>
<dbReference type="RefSeq" id="WP_072412697.1">
    <property type="nucleotide sequence ID" value="NZ_FPKW01000027.1"/>
</dbReference>
<dbReference type="OrthoDB" id="5295174at2"/>
<evidence type="ECO:0000313" key="3">
    <source>
        <dbReference type="Proteomes" id="UP000182034"/>
    </source>
</evidence>
<protein>
    <recommendedName>
        <fullName evidence="4">Tetratricopeptide repeat-containing protein</fullName>
    </recommendedName>
</protein>
<accession>A0A1K2IWK6</accession>
<dbReference type="STRING" id="1612149.SAMN05216324_1271"/>
<reference evidence="3" key="1">
    <citation type="submission" date="2016-10" db="EMBL/GenBank/DDBJ databases">
        <authorList>
            <person name="Varghese N."/>
            <person name="Submissions S."/>
        </authorList>
    </citation>
    <scope>NUCLEOTIDE SEQUENCE [LARGE SCALE GENOMIC DNA]</scope>
    <source>
        <strain evidence="3">SUR2</strain>
    </source>
</reference>
<proteinExistence type="predicted"/>
<dbReference type="Proteomes" id="UP000182034">
    <property type="component" value="Unassembled WGS sequence"/>
</dbReference>
<dbReference type="AlphaFoldDB" id="A0A1K2IWK6"/>
<name>A0A1K2IWK6_9FLAO</name>
<evidence type="ECO:0000313" key="2">
    <source>
        <dbReference type="EMBL" id="SFZ96817.1"/>
    </source>
</evidence>
<sequence length="441" mass="51824">MIPVKKIFYILFFISIRVFSQNSFNEKTSLEIDSLIKKDQWELVHFKLNNENLKFKRLSKYKLQYHLLIKLDSASVLYKKGKYLEAKKAVLASLKQLENNKSRLTISHYEGLKHIGITRLFYIEKRLGNILQGLKYLNSFSKGMSPVYKKKQIIFLAVAYSELGNYTKSIELLNVHLKDIRFDAKNSLYSSFLKNGEIAAAYNTKGDTFVKWYKDVGDRKLLDSAQYSYENAYEIMKSLSNFSLYSKALLISRQANLKLLKKQYAASLLLYNKCEKDSVIMNKSLSREIIWLGKAEIYTFIKKPDSAFYYINKLYNEKSSSKCTYENKLKIYHLLSINYENIKDDKNAYKFAKLSLVEIEKKNIQNTSGTSFLGKYEQQEIKSISEETIKDNKKYTFLLIICTILMAVVIIFYIKYRYNKKMNLQLFLRQNLYTLYATFLD</sequence>
<feature type="transmembrane region" description="Helical" evidence="1">
    <location>
        <begin position="395"/>
        <end position="414"/>
    </location>
</feature>
<evidence type="ECO:0008006" key="4">
    <source>
        <dbReference type="Google" id="ProtNLM"/>
    </source>
</evidence>
<keyword evidence="1" id="KW-0472">Membrane</keyword>
<keyword evidence="1" id="KW-0812">Transmembrane</keyword>
<evidence type="ECO:0000256" key="1">
    <source>
        <dbReference type="SAM" id="Phobius"/>
    </source>
</evidence>
<dbReference type="EMBL" id="FPKW01000027">
    <property type="protein sequence ID" value="SFZ96817.1"/>
    <property type="molecule type" value="Genomic_DNA"/>
</dbReference>
<organism evidence="2 3">
    <name type="scientific">Chryseobacterium limigenitum</name>
    <dbReference type="NCBI Taxonomy" id="1612149"/>
    <lineage>
        <taxon>Bacteria</taxon>
        <taxon>Pseudomonadati</taxon>
        <taxon>Bacteroidota</taxon>
        <taxon>Flavobacteriia</taxon>
        <taxon>Flavobacteriales</taxon>
        <taxon>Weeksellaceae</taxon>
        <taxon>Chryseobacterium group</taxon>
        <taxon>Chryseobacterium</taxon>
    </lineage>
</organism>
<keyword evidence="1" id="KW-1133">Transmembrane helix</keyword>
<keyword evidence="3" id="KW-1185">Reference proteome</keyword>